<accession>A0ACA9RE08</accession>
<feature type="non-terminal residue" evidence="1">
    <location>
        <position position="1"/>
    </location>
</feature>
<evidence type="ECO:0000313" key="2">
    <source>
        <dbReference type="Proteomes" id="UP000789920"/>
    </source>
</evidence>
<sequence>VMIHNQKVIEYGQEYNNDQLNNTLEDMPGAIQLPIDQTHLPYSKPAKMVIVQRINNGNNYKVRVCIRKPGEINIITLVYDFYDMYNNKKYSCMVDTGALETILPYYVRRMLGELGGVSIGDDNNWTKWVKAKILLWEKKNLAIKWNMLLSEMMLPTN</sequence>
<reference evidence="1" key="1">
    <citation type="submission" date="2021-06" db="EMBL/GenBank/DDBJ databases">
        <authorList>
            <person name="Kallberg Y."/>
            <person name="Tangrot J."/>
            <person name="Rosling A."/>
        </authorList>
    </citation>
    <scope>NUCLEOTIDE SEQUENCE</scope>
    <source>
        <strain evidence="1">MA461A</strain>
    </source>
</reference>
<organism evidence="1 2">
    <name type="scientific">Racocetra persica</name>
    <dbReference type="NCBI Taxonomy" id="160502"/>
    <lineage>
        <taxon>Eukaryota</taxon>
        <taxon>Fungi</taxon>
        <taxon>Fungi incertae sedis</taxon>
        <taxon>Mucoromycota</taxon>
        <taxon>Glomeromycotina</taxon>
        <taxon>Glomeromycetes</taxon>
        <taxon>Diversisporales</taxon>
        <taxon>Gigasporaceae</taxon>
        <taxon>Racocetra</taxon>
    </lineage>
</organism>
<gene>
    <name evidence="1" type="ORF">RPERSI_LOCUS18604</name>
</gene>
<evidence type="ECO:0000313" key="1">
    <source>
        <dbReference type="EMBL" id="CAG8787824.1"/>
    </source>
</evidence>
<comment type="caution">
    <text evidence="1">The sequence shown here is derived from an EMBL/GenBank/DDBJ whole genome shotgun (WGS) entry which is preliminary data.</text>
</comment>
<protein>
    <submittedName>
        <fullName evidence="1">4842_t:CDS:1</fullName>
    </submittedName>
</protein>
<name>A0ACA9RE08_9GLOM</name>
<dbReference type="Proteomes" id="UP000789920">
    <property type="component" value="Unassembled WGS sequence"/>
</dbReference>
<keyword evidence="2" id="KW-1185">Reference proteome</keyword>
<proteinExistence type="predicted"/>
<dbReference type="EMBL" id="CAJVQC010049591">
    <property type="protein sequence ID" value="CAG8787824.1"/>
    <property type="molecule type" value="Genomic_DNA"/>
</dbReference>